<evidence type="ECO:0000313" key="1">
    <source>
        <dbReference type="EMBL" id="NMH58701.1"/>
    </source>
</evidence>
<sequence>MVQQLEKRVPAEKGVLAVLLPVNFESVAMLSEGMVRKPCLTLKMPLLFAEKRRKDLRKACC</sequence>
<name>A0ABX1QZS5_9ALTE</name>
<keyword evidence="2" id="KW-1185">Reference proteome</keyword>
<proteinExistence type="predicted"/>
<accession>A0ABX1QZS5</accession>
<protein>
    <submittedName>
        <fullName evidence="1">Uncharacterized protein</fullName>
    </submittedName>
</protein>
<organism evidence="1 2">
    <name type="scientific">Alteromonas ponticola</name>
    <dbReference type="NCBI Taxonomy" id="2720613"/>
    <lineage>
        <taxon>Bacteria</taxon>
        <taxon>Pseudomonadati</taxon>
        <taxon>Pseudomonadota</taxon>
        <taxon>Gammaproteobacteria</taxon>
        <taxon>Alteromonadales</taxon>
        <taxon>Alteromonadaceae</taxon>
        <taxon>Alteromonas/Salinimonas group</taxon>
        <taxon>Alteromonas</taxon>
    </lineage>
</organism>
<evidence type="ECO:0000313" key="2">
    <source>
        <dbReference type="Proteomes" id="UP000709336"/>
    </source>
</evidence>
<dbReference type="Proteomes" id="UP000709336">
    <property type="component" value="Unassembled WGS sequence"/>
</dbReference>
<reference evidence="1 2" key="1">
    <citation type="submission" date="2020-03" db="EMBL/GenBank/DDBJ databases">
        <title>Alteromonas ponticola sp. nov., isolated from seawater.</title>
        <authorList>
            <person name="Yoon J.-H."/>
            <person name="Kim Y.-O."/>
        </authorList>
    </citation>
    <scope>NUCLEOTIDE SEQUENCE [LARGE SCALE GENOMIC DNA]</scope>
    <source>
        <strain evidence="1 2">MYP5</strain>
    </source>
</reference>
<dbReference type="EMBL" id="JAATNW010000001">
    <property type="protein sequence ID" value="NMH58701.1"/>
    <property type="molecule type" value="Genomic_DNA"/>
</dbReference>
<comment type="caution">
    <text evidence="1">The sequence shown here is derived from an EMBL/GenBank/DDBJ whole genome shotgun (WGS) entry which is preliminary data.</text>
</comment>
<dbReference type="RefSeq" id="WP_169209256.1">
    <property type="nucleotide sequence ID" value="NZ_JAATNW010000001.1"/>
</dbReference>
<gene>
    <name evidence="1" type="ORF">HCJ96_01505</name>
</gene>